<organism evidence="2 3">
    <name type="scientific">Triticum urartu</name>
    <name type="common">Red wild einkorn</name>
    <name type="synonym">Crithodium urartu</name>
    <dbReference type="NCBI Taxonomy" id="4572"/>
    <lineage>
        <taxon>Eukaryota</taxon>
        <taxon>Viridiplantae</taxon>
        <taxon>Streptophyta</taxon>
        <taxon>Embryophyta</taxon>
        <taxon>Tracheophyta</taxon>
        <taxon>Spermatophyta</taxon>
        <taxon>Magnoliopsida</taxon>
        <taxon>Liliopsida</taxon>
        <taxon>Poales</taxon>
        <taxon>Poaceae</taxon>
        <taxon>BOP clade</taxon>
        <taxon>Pooideae</taxon>
        <taxon>Triticodae</taxon>
        <taxon>Triticeae</taxon>
        <taxon>Triticinae</taxon>
        <taxon>Triticum</taxon>
    </lineage>
</organism>
<dbReference type="EnsemblPlants" id="TuG1812G0200004156.01.T02">
    <property type="protein sequence ID" value="TuG1812G0200004156.01.T02.cds319030"/>
    <property type="gene ID" value="TuG1812G0200004156.01"/>
</dbReference>
<evidence type="ECO:0000313" key="3">
    <source>
        <dbReference type="Proteomes" id="UP000015106"/>
    </source>
</evidence>
<reference evidence="2" key="3">
    <citation type="submission" date="2022-06" db="UniProtKB">
        <authorList>
            <consortium name="EnsemblPlants"/>
        </authorList>
    </citation>
    <scope>IDENTIFICATION</scope>
</reference>
<protein>
    <submittedName>
        <fullName evidence="2">Uncharacterized protein</fullName>
    </submittedName>
</protein>
<evidence type="ECO:0000313" key="2">
    <source>
        <dbReference type="EnsemblPlants" id="TuG1812G0200004156.01.T02.cds319030"/>
    </source>
</evidence>
<dbReference type="AlphaFoldDB" id="A0A8R7TKU9"/>
<accession>A0A8R7TKU9</accession>
<proteinExistence type="predicted"/>
<evidence type="ECO:0000256" key="1">
    <source>
        <dbReference type="SAM" id="Phobius"/>
    </source>
</evidence>
<reference evidence="3" key="1">
    <citation type="journal article" date="2013" name="Nature">
        <title>Draft genome of the wheat A-genome progenitor Triticum urartu.</title>
        <authorList>
            <person name="Ling H.Q."/>
            <person name="Zhao S."/>
            <person name="Liu D."/>
            <person name="Wang J."/>
            <person name="Sun H."/>
            <person name="Zhang C."/>
            <person name="Fan H."/>
            <person name="Li D."/>
            <person name="Dong L."/>
            <person name="Tao Y."/>
            <person name="Gao C."/>
            <person name="Wu H."/>
            <person name="Li Y."/>
            <person name="Cui Y."/>
            <person name="Guo X."/>
            <person name="Zheng S."/>
            <person name="Wang B."/>
            <person name="Yu K."/>
            <person name="Liang Q."/>
            <person name="Yang W."/>
            <person name="Lou X."/>
            <person name="Chen J."/>
            <person name="Feng M."/>
            <person name="Jian J."/>
            <person name="Zhang X."/>
            <person name="Luo G."/>
            <person name="Jiang Y."/>
            <person name="Liu J."/>
            <person name="Wang Z."/>
            <person name="Sha Y."/>
            <person name="Zhang B."/>
            <person name="Wu H."/>
            <person name="Tang D."/>
            <person name="Shen Q."/>
            <person name="Xue P."/>
            <person name="Zou S."/>
            <person name="Wang X."/>
            <person name="Liu X."/>
            <person name="Wang F."/>
            <person name="Yang Y."/>
            <person name="An X."/>
            <person name="Dong Z."/>
            <person name="Zhang K."/>
            <person name="Zhang X."/>
            <person name="Luo M.C."/>
            <person name="Dvorak J."/>
            <person name="Tong Y."/>
            <person name="Wang J."/>
            <person name="Yang H."/>
            <person name="Li Z."/>
            <person name="Wang D."/>
            <person name="Zhang A."/>
            <person name="Wang J."/>
        </authorList>
    </citation>
    <scope>NUCLEOTIDE SEQUENCE</scope>
    <source>
        <strain evidence="3">cv. G1812</strain>
    </source>
</reference>
<reference evidence="2" key="2">
    <citation type="submission" date="2018-03" db="EMBL/GenBank/DDBJ databases">
        <title>The Triticum urartu genome reveals the dynamic nature of wheat genome evolution.</title>
        <authorList>
            <person name="Ling H."/>
            <person name="Ma B."/>
            <person name="Shi X."/>
            <person name="Liu H."/>
            <person name="Dong L."/>
            <person name="Sun H."/>
            <person name="Cao Y."/>
            <person name="Gao Q."/>
            <person name="Zheng S."/>
            <person name="Li Y."/>
            <person name="Yu Y."/>
            <person name="Du H."/>
            <person name="Qi M."/>
            <person name="Li Y."/>
            <person name="Yu H."/>
            <person name="Cui Y."/>
            <person name="Wang N."/>
            <person name="Chen C."/>
            <person name="Wu H."/>
            <person name="Zhao Y."/>
            <person name="Zhang J."/>
            <person name="Li Y."/>
            <person name="Zhou W."/>
            <person name="Zhang B."/>
            <person name="Hu W."/>
            <person name="Eijk M."/>
            <person name="Tang J."/>
            <person name="Witsenboer H."/>
            <person name="Zhao S."/>
            <person name="Li Z."/>
            <person name="Zhang A."/>
            <person name="Wang D."/>
            <person name="Liang C."/>
        </authorList>
    </citation>
    <scope>NUCLEOTIDE SEQUENCE [LARGE SCALE GENOMIC DNA]</scope>
    <source>
        <strain evidence="2">cv. G1812</strain>
    </source>
</reference>
<keyword evidence="1" id="KW-0472">Membrane</keyword>
<keyword evidence="1" id="KW-0812">Transmembrane</keyword>
<keyword evidence="3" id="KW-1185">Reference proteome</keyword>
<name>A0A8R7TKU9_TRIUA</name>
<keyword evidence="1" id="KW-1133">Transmembrane helix</keyword>
<feature type="transmembrane region" description="Helical" evidence="1">
    <location>
        <begin position="20"/>
        <end position="44"/>
    </location>
</feature>
<dbReference type="Gramene" id="TuG1812G0200004156.01.T02">
    <property type="protein sequence ID" value="TuG1812G0200004156.01.T02.cds319030"/>
    <property type="gene ID" value="TuG1812G0200004156.01"/>
</dbReference>
<sequence>MVDCLNHERTFLDCRTKRCFIFLFYYLHVCLYICTFPRAYWFLIPFLSPVEPST</sequence>
<dbReference type="Proteomes" id="UP000015106">
    <property type="component" value="Chromosome 2"/>
</dbReference>